<evidence type="ECO:0000256" key="12">
    <source>
        <dbReference type="SAM" id="Phobius"/>
    </source>
</evidence>
<feature type="transmembrane region" description="Helical" evidence="12">
    <location>
        <begin position="268"/>
        <end position="292"/>
    </location>
</feature>
<dbReference type="GO" id="GO:0120518">
    <property type="term" value="F:protein N-terminal-methionine acetyltransferase activity"/>
    <property type="evidence" value="ECO:0007669"/>
    <property type="project" value="UniProtKB-EC"/>
</dbReference>
<dbReference type="Gene3D" id="3.40.630.30">
    <property type="match status" value="1"/>
</dbReference>
<keyword evidence="12" id="KW-0812">Transmembrane</keyword>
<dbReference type="AlphaFoldDB" id="A0A1W0A223"/>
<comment type="caution">
    <text evidence="14">The sequence shown here is derived from an EMBL/GenBank/DDBJ whole genome shotgun (WGS) entry which is preliminary data.</text>
</comment>
<feature type="transmembrane region" description="Helical" evidence="12">
    <location>
        <begin position="337"/>
        <end position="356"/>
    </location>
</feature>
<evidence type="ECO:0000313" key="15">
    <source>
        <dbReference type="Proteomes" id="UP000243217"/>
    </source>
</evidence>
<dbReference type="InterPro" id="IPR000182">
    <property type="entry name" value="GNAT_dom"/>
</dbReference>
<comment type="similarity">
    <text evidence="6">Belongs to the acetyltransferase family. NAA60 subfamily.</text>
</comment>
<feature type="region of interest" description="Disordered" evidence="11">
    <location>
        <begin position="424"/>
        <end position="526"/>
    </location>
</feature>
<dbReference type="Pfam" id="PF00583">
    <property type="entry name" value="Acetyltransf_1"/>
    <property type="match status" value="1"/>
</dbReference>
<evidence type="ECO:0000256" key="5">
    <source>
        <dbReference type="ARBA" id="ARBA00023315"/>
    </source>
</evidence>
<keyword evidence="3" id="KW-0159">Chromosome partition</keyword>
<dbReference type="EC" id="2.3.1.259" evidence="7"/>
<comment type="catalytic activity">
    <reaction evidence="10">
        <text>N-terminal L-methionyl-[transmembrane protein] + acetyl-CoA = N-terminal N(alpha)-acetyl-L-methionyl-[transmembrane protein] + CoA + H(+)</text>
        <dbReference type="Rhea" id="RHEA:50604"/>
        <dbReference type="Rhea" id="RHEA-COMP:12745"/>
        <dbReference type="Rhea" id="RHEA-COMP:12746"/>
        <dbReference type="ChEBI" id="CHEBI:15378"/>
        <dbReference type="ChEBI" id="CHEBI:57287"/>
        <dbReference type="ChEBI" id="CHEBI:57288"/>
        <dbReference type="ChEBI" id="CHEBI:64731"/>
        <dbReference type="ChEBI" id="CHEBI:133414"/>
        <dbReference type="EC" id="2.3.1.259"/>
    </reaction>
</comment>
<keyword evidence="5" id="KW-0012">Acyltransferase</keyword>
<feature type="domain" description="N-acetyltransferase" evidence="13">
    <location>
        <begin position="4"/>
        <end position="171"/>
    </location>
</feature>
<dbReference type="EC" id="2.3.1.48" evidence="1"/>
<feature type="compositionally biased region" description="Basic and acidic residues" evidence="11">
    <location>
        <begin position="424"/>
        <end position="482"/>
    </location>
</feature>
<dbReference type="InterPro" id="IPR045141">
    <property type="entry name" value="NAA60-like"/>
</dbReference>
<dbReference type="PROSITE" id="PS51186">
    <property type="entry name" value="GNAT"/>
    <property type="match status" value="1"/>
</dbReference>
<organism evidence="14 15">
    <name type="scientific">Thraustotheca clavata</name>
    <dbReference type="NCBI Taxonomy" id="74557"/>
    <lineage>
        <taxon>Eukaryota</taxon>
        <taxon>Sar</taxon>
        <taxon>Stramenopiles</taxon>
        <taxon>Oomycota</taxon>
        <taxon>Saprolegniomycetes</taxon>
        <taxon>Saprolegniales</taxon>
        <taxon>Achlyaceae</taxon>
        <taxon>Thraustotheca</taxon>
    </lineage>
</organism>
<keyword evidence="15" id="KW-1185">Reference proteome</keyword>
<reference evidence="14 15" key="1">
    <citation type="journal article" date="2014" name="Genome Biol. Evol.">
        <title>The secreted proteins of Achlya hypogyna and Thraustotheca clavata identify the ancestral oomycete secretome and reveal gene acquisitions by horizontal gene transfer.</title>
        <authorList>
            <person name="Misner I."/>
            <person name="Blouin N."/>
            <person name="Leonard G."/>
            <person name="Richards T.A."/>
            <person name="Lane C.E."/>
        </authorList>
    </citation>
    <scope>NUCLEOTIDE SEQUENCE [LARGE SCALE GENOMIC DNA]</scope>
    <source>
        <strain evidence="14 15">ATCC 34112</strain>
    </source>
</reference>
<evidence type="ECO:0000256" key="1">
    <source>
        <dbReference type="ARBA" id="ARBA00013184"/>
    </source>
</evidence>
<dbReference type="STRING" id="74557.A0A1W0A223"/>
<evidence type="ECO:0000256" key="4">
    <source>
        <dbReference type="ARBA" id="ARBA00022853"/>
    </source>
</evidence>
<dbReference type="SUPFAM" id="SSF103473">
    <property type="entry name" value="MFS general substrate transporter"/>
    <property type="match status" value="1"/>
</dbReference>
<dbReference type="InterPro" id="IPR036259">
    <property type="entry name" value="MFS_trans_sf"/>
</dbReference>
<evidence type="ECO:0000256" key="11">
    <source>
        <dbReference type="SAM" id="MobiDB-lite"/>
    </source>
</evidence>
<comment type="catalytic activity">
    <reaction evidence="9">
        <text>L-lysyl-[protein] + acetyl-CoA = N(6)-acetyl-L-lysyl-[protein] + CoA + H(+)</text>
        <dbReference type="Rhea" id="RHEA:45948"/>
        <dbReference type="Rhea" id="RHEA-COMP:9752"/>
        <dbReference type="Rhea" id="RHEA-COMP:10731"/>
        <dbReference type="ChEBI" id="CHEBI:15378"/>
        <dbReference type="ChEBI" id="CHEBI:29969"/>
        <dbReference type="ChEBI" id="CHEBI:57287"/>
        <dbReference type="ChEBI" id="CHEBI:57288"/>
        <dbReference type="ChEBI" id="CHEBI:61930"/>
        <dbReference type="EC" id="2.3.1.48"/>
    </reaction>
</comment>
<feature type="compositionally biased region" description="Acidic residues" evidence="11">
    <location>
        <begin position="483"/>
        <end position="518"/>
    </location>
</feature>
<keyword evidence="12" id="KW-0472">Membrane</keyword>
<gene>
    <name evidence="14" type="ORF">THRCLA_03525</name>
</gene>
<dbReference type="GO" id="GO:0000139">
    <property type="term" value="C:Golgi membrane"/>
    <property type="evidence" value="ECO:0007669"/>
    <property type="project" value="TreeGrafter"/>
</dbReference>
<evidence type="ECO:0000313" key="14">
    <source>
        <dbReference type="EMBL" id="OQS04231.1"/>
    </source>
</evidence>
<dbReference type="PANTHER" id="PTHR14744:SF15">
    <property type="entry name" value="N-ALPHA-ACETYLTRANSFERASE 60"/>
    <property type="match status" value="1"/>
</dbReference>
<evidence type="ECO:0000256" key="2">
    <source>
        <dbReference type="ARBA" id="ARBA00022679"/>
    </source>
</evidence>
<dbReference type="Proteomes" id="UP000243217">
    <property type="component" value="Unassembled WGS sequence"/>
</dbReference>
<dbReference type="PANTHER" id="PTHR14744">
    <property type="entry name" value="N-ALPHA-ACETYLTRANSFERASE 60"/>
    <property type="match status" value="1"/>
</dbReference>
<protein>
    <recommendedName>
        <fullName evidence="8">N-alpha-acetyltransferase 60</fullName>
        <ecNumber evidence="7">2.3.1.259</ecNumber>
        <ecNumber evidence="1">2.3.1.48</ecNumber>
    </recommendedName>
</protein>
<feature type="transmembrane region" description="Helical" evidence="12">
    <location>
        <begin position="304"/>
        <end position="325"/>
    </location>
</feature>
<evidence type="ECO:0000256" key="8">
    <source>
        <dbReference type="ARBA" id="ARBA00026144"/>
    </source>
</evidence>
<dbReference type="CDD" id="cd06503">
    <property type="entry name" value="ATP-synt_Fo_b"/>
    <property type="match status" value="1"/>
</dbReference>
<dbReference type="GO" id="GO:0007059">
    <property type="term" value="P:chromosome segregation"/>
    <property type="evidence" value="ECO:0007669"/>
    <property type="project" value="UniProtKB-KW"/>
</dbReference>
<evidence type="ECO:0000256" key="6">
    <source>
        <dbReference type="ARBA" id="ARBA00025774"/>
    </source>
</evidence>
<keyword evidence="2" id="KW-0808">Transferase</keyword>
<feature type="transmembrane region" description="Helical" evidence="12">
    <location>
        <begin position="376"/>
        <end position="399"/>
    </location>
</feature>
<evidence type="ECO:0000259" key="13">
    <source>
        <dbReference type="PROSITE" id="PS51186"/>
    </source>
</evidence>
<accession>A0A1W0A223</accession>
<dbReference type="GO" id="GO:0004402">
    <property type="term" value="F:histone acetyltransferase activity"/>
    <property type="evidence" value="ECO:0007669"/>
    <property type="project" value="TreeGrafter"/>
</dbReference>
<dbReference type="SUPFAM" id="SSF55729">
    <property type="entry name" value="Acyl-CoA N-acyltransferases (Nat)"/>
    <property type="match status" value="1"/>
</dbReference>
<keyword evidence="12" id="KW-1133">Transmembrane helix</keyword>
<proteinExistence type="inferred from homology"/>
<evidence type="ECO:0000256" key="3">
    <source>
        <dbReference type="ARBA" id="ARBA00022829"/>
    </source>
</evidence>
<dbReference type="EMBL" id="JNBS01000657">
    <property type="protein sequence ID" value="OQS04231.1"/>
    <property type="molecule type" value="Genomic_DNA"/>
</dbReference>
<dbReference type="OrthoDB" id="47374at2759"/>
<dbReference type="InterPro" id="IPR016181">
    <property type="entry name" value="Acyl_CoA_acyltransferase"/>
</dbReference>
<evidence type="ECO:0000256" key="10">
    <source>
        <dbReference type="ARBA" id="ARBA00048848"/>
    </source>
</evidence>
<name>A0A1W0A223_9STRA</name>
<dbReference type="CDD" id="cd04301">
    <property type="entry name" value="NAT_SF"/>
    <property type="match status" value="1"/>
</dbReference>
<evidence type="ECO:0000256" key="9">
    <source>
        <dbReference type="ARBA" id="ARBA00048017"/>
    </source>
</evidence>
<evidence type="ECO:0000256" key="7">
    <source>
        <dbReference type="ARBA" id="ARBA00026111"/>
    </source>
</evidence>
<sequence length="526" mass="60435">MGDITLRRLEPRDIPQLQALHEDWFPIRYNDAFYQNAGEGIWETGEPLFTQVAVEFQTDVLIGAVTAQIQSSDQADEKQLVKDGSLMYILTLGARHDYRRRGIASALLETCIQEANASPHCGALYLHVKADNFSAIRFYEKNGFQRLRFLQDYYLIHGQNHHAYLYIRYINGGSAPVKWIDLFTRPLSAIVSFFSRFFHGHDIDDKACSITTNFIIMFVLDDQEIEEAENERLKKKLQAKNKLTPEEEAIQQQQALINEKNKYWAPILLLYPLGPVCVALTTVVFGGVITNAASTTCNAHLGTFLQGAVGLSYILILFYAYCWIGPWPIRKLKMLKFFYSFYGVICIGWWGVFGTAEAMAATASGFNSCLSTSPMLYVFSQYQITIFWLLFVFFLCFAFKEMYIYYKATDQVRKADSAKKQAKKEAIEKEETLKKAAKEEAERIEQEKQAAIQREKEERDKLYAKIDNDDEDDKVHDENGHDENEDDDNGEDDEEDGSEEDEENDQENDENNENDDNAQPEQNQEK</sequence>
<keyword evidence="4" id="KW-0156">Chromatin regulator</keyword>